<reference evidence="1 2" key="1">
    <citation type="submission" date="2018-02" db="EMBL/GenBank/DDBJ databases">
        <title>The genomes of Aspergillus section Nigri reveals drivers in fungal speciation.</title>
        <authorList>
            <consortium name="DOE Joint Genome Institute"/>
            <person name="Vesth T.C."/>
            <person name="Nybo J."/>
            <person name="Theobald S."/>
            <person name="Brandl J."/>
            <person name="Frisvad J.C."/>
            <person name="Nielsen K.F."/>
            <person name="Lyhne E.K."/>
            <person name="Kogle M.E."/>
            <person name="Kuo A."/>
            <person name="Riley R."/>
            <person name="Clum A."/>
            <person name="Nolan M."/>
            <person name="Lipzen A."/>
            <person name="Salamov A."/>
            <person name="Henrissat B."/>
            <person name="Wiebenga A."/>
            <person name="De vries R.P."/>
            <person name="Grigoriev I.V."/>
            <person name="Mortensen U.H."/>
            <person name="Andersen M.R."/>
            <person name="Baker S.E."/>
        </authorList>
    </citation>
    <scope>NUCLEOTIDE SEQUENCE [LARGE SCALE GENOMIC DNA]</scope>
    <source>
        <strain evidence="1 2">CBS 121593</strain>
    </source>
</reference>
<keyword evidence="2" id="KW-1185">Reference proteome</keyword>
<dbReference type="GeneID" id="37227790"/>
<proteinExistence type="predicted"/>
<accession>A0A395GNA2</accession>
<dbReference type="VEuPathDB" id="FungiDB:BO80DRAFT_468341"/>
<gene>
    <name evidence="1" type="ORF">BO80DRAFT_468341</name>
</gene>
<dbReference type="EMBL" id="KZ824470">
    <property type="protein sequence ID" value="RAK96832.1"/>
    <property type="molecule type" value="Genomic_DNA"/>
</dbReference>
<protein>
    <submittedName>
        <fullName evidence="1">Uncharacterized protein</fullName>
    </submittedName>
</protein>
<dbReference type="RefSeq" id="XP_025571160.1">
    <property type="nucleotide sequence ID" value="XM_025722925.1"/>
</dbReference>
<dbReference type="AlphaFoldDB" id="A0A395GNA2"/>
<evidence type="ECO:0000313" key="1">
    <source>
        <dbReference type="EMBL" id="RAK96832.1"/>
    </source>
</evidence>
<organism evidence="1 2">
    <name type="scientific">Aspergillus ibericus CBS 121593</name>
    <dbReference type="NCBI Taxonomy" id="1448316"/>
    <lineage>
        <taxon>Eukaryota</taxon>
        <taxon>Fungi</taxon>
        <taxon>Dikarya</taxon>
        <taxon>Ascomycota</taxon>
        <taxon>Pezizomycotina</taxon>
        <taxon>Eurotiomycetes</taxon>
        <taxon>Eurotiomycetidae</taxon>
        <taxon>Eurotiales</taxon>
        <taxon>Aspergillaceae</taxon>
        <taxon>Aspergillus</taxon>
        <taxon>Aspergillus subgen. Circumdati</taxon>
    </lineage>
</organism>
<dbReference type="Proteomes" id="UP000249402">
    <property type="component" value="Unassembled WGS sequence"/>
</dbReference>
<evidence type="ECO:0000313" key="2">
    <source>
        <dbReference type="Proteomes" id="UP000249402"/>
    </source>
</evidence>
<sequence>MAGVVLWLAKKGVENRPAHEGDPILSSWTTDLFEMCLRAGLGPVTSRPDDLSSAKTRGSGYPARQSSTRDIYYQYSRICIEQGRGLSDMISGNDRSLRSKEVTGEQDLELNPQGFLLEVRGMSTASPTDTSGCEIHVPQRILGGMAMAITGAMSGRAGTAPSCL</sequence>
<name>A0A395GNA2_9EURO</name>